<evidence type="ECO:0000256" key="3">
    <source>
        <dbReference type="ARBA" id="ARBA00022723"/>
    </source>
</evidence>
<feature type="compositionally biased region" description="Acidic residues" evidence="10">
    <location>
        <begin position="43"/>
        <end position="55"/>
    </location>
</feature>
<evidence type="ECO:0000256" key="7">
    <source>
        <dbReference type="ARBA" id="ARBA00022833"/>
    </source>
</evidence>
<keyword evidence="4" id="KW-0547">Nucleotide-binding</keyword>
<feature type="compositionally biased region" description="Basic and acidic residues" evidence="10">
    <location>
        <begin position="1383"/>
        <end position="1397"/>
    </location>
</feature>
<evidence type="ECO:0000256" key="9">
    <source>
        <dbReference type="ARBA" id="ARBA00023242"/>
    </source>
</evidence>
<dbReference type="CDD" id="cd15489">
    <property type="entry name" value="PHD_SF"/>
    <property type="match status" value="1"/>
</dbReference>
<dbReference type="InterPro" id="IPR049730">
    <property type="entry name" value="SNF2/RAD54-like_C"/>
</dbReference>
<keyword evidence="5" id="KW-0863">Zinc-finger</keyword>
<feature type="region of interest" description="Disordered" evidence="10">
    <location>
        <begin position="1"/>
        <end position="118"/>
    </location>
</feature>
<organism evidence="13 14">
    <name type="scientific">Cladophialophora chaetospira</name>
    <dbReference type="NCBI Taxonomy" id="386627"/>
    <lineage>
        <taxon>Eukaryota</taxon>
        <taxon>Fungi</taxon>
        <taxon>Dikarya</taxon>
        <taxon>Ascomycota</taxon>
        <taxon>Pezizomycotina</taxon>
        <taxon>Eurotiomycetes</taxon>
        <taxon>Chaetothyriomycetidae</taxon>
        <taxon>Chaetothyriales</taxon>
        <taxon>Herpotrichiellaceae</taxon>
        <taxon>Cladophialophora</taxon>
    </lineage>
</organism>
<feature type="compositionally biased region" description="Basic and acidic residues" evidence="10">
    <location>
        <begin position="13"/>
        <end position="28"/>
    </location>
</feature>
<feature type="compositionally biased region" description="Low complexity" evidence="10">
    <location>
        <begin position="33"/>
        <end position="42"/>
    </location>
</feature>
<dbReference type="InterPro" id="IPR000330">
    <property type="entry name" value="SNF2_N"/>
</dbReference>
<dbReference type="GO" id="GO:0008270">
    <property type="term" value="F:zinc ion binding"/>
    <property type="evidence" value="ECO:0007669"/>
    <property type="project" value="UniProtKB-KW"/>
</dbReference>
<evidence type="ECO:0000313" key="13">
    <source>
        <dbReference type="EMBL" id="KAJ9603867.1"/>
    </source>
</evidence>
<feature type="compositionally biased region" description="Polar residues" evidence="10">
    <location>
        <begin position="1565"/>
        <end position="1582"/>
    </location>
</feature>
<keyword evidence="3" id="KW-0479">Metal-binding</keyword>
<dbReference type="Gene3D" id="3.40.50.300">
    <property type="entry name" value="P-loop containing nucleotide triphosphate hydrolases"/>
    <property type="match status" value="1"/>
</dbReference>
<dbReference type="CDD" id="cd17919">
    <property type="entry name" value="DEXHc_Snf"/>
    <property type="match status" value="1"/>
</dbReference>
<dbReference type="SMART" id="SM00249">
    <property type="entry name" value="PHD"/>
    <property type="match status" value="2"/>
</dbReference>
<evidence type="ECO:0000259" key="12">
    <source>
        <dbReference type="PROSITE" id="PS51194"/>
    </source>
</evidence>
<dbReference type="SMART" id="SM00490">
    <property type="entry name" value="HELICc"/>
    <property type="match status" value="1"/>
</dbReference>
<dbReference type="Gene3D" id="3.30.40.10">
    <property type="entry name" value="Zinc/RING finger domain, C3HC4 (zinc finger)"/>
    <property type="match status" value="1"/>
</dbReference>
<dbReference type="InterPro" id="IPR013083">
    <property type="entry name" value="Znf_RING/FYVE/PHD"/>
</dbReference>
<evidence type="ECO:0000256" key="10">
    <source>
        <dbReference type="SAM" id="MobiDB-lite"/>
    </source>
</evidence>
<comment type="caution">
    <text evidence="13">The sequence shown here is derived from an EMBL/GenBank/DDBJ whole genome shotgun (WGS) entry which is preliminary data.</text>
</comment>
<evidence type="ECO:0000256" key="8">
    <source>
        <dbReference type="ARBA" id="ARBA00022840"/>
    </source>
</evidence>
<keyword evidence="8" id="KW-0067">ATP-binding</keyword>
<evidence type="ECO:0000256" key="1">
    <source>
        <dbReference type="ARBA" id="ARBA00004123"/>
    </source>
</evidence>
<comment type="subcellular location">
    <subcellularLocation>
        <location evidence="1">Nucleus</location>
    </subcellularLocation>
</comment>
<protein>
    <recommendedName>
        <fullName evidence="15">Chromatin remodeling factor mit1</fullName>
    </recommendedName>
</protein>
<dbReference type="PANTHER" id="PTHR45623:SF17">
    <property type="entry name" value="CHROMODOMAIN-HELICASE-DNA-BINDING PROTEIN 3-RELATED"/>
    <property type="match status" value="1"/>
</dbReference>
<evidence type="ECO:0000256" key="4">
    <source>
        <dbReference type="ARBA" id="ARBA00022741"/>
    </source>
</evidence>
<dbReference type="InterPro" id="IPR056616">
    <property type="entry name" value="Chromo_MIT1"/>
</dbReference>
<dbReference type="SMART" id="SM00487">
    <property type="entry name" value="DEXDc"/>
    <property type="match status" value="1"/>
</dbReference>
<dbReference type="InterPro" id="IPR038718">
    <property type="entry name" value="SNF2-like_sf"/>
</dbReference>
<dbReference type="GO" id="GO:0016887">
    <property type="term" value="F:ATP hydrolysis activity"/>
    <property type="evidence" value="ECO:0007669"/>
    <property type="project" value="TreeGrafter"/>
</dbReference>
<dbReference type="PANTHER" id="PTHR45623">
    <property type="entry name" value="CHROMODOMAIN-HELICASE-DNA-BINDING PROTEIN 3-RELATED-RELATED"/>
    <property type="match status" value="1"/>
</dbReference>
<dbReference type="Pfam" id="PF18585">
    <property type="entry name" value="zf-CCCH_6"/>
    <property type="match status" value="1"/>
</dbReference>
<dbReference type="PROSITE" id="PS51192">
    <property type="entry name" value="HELICASE_ATP_BIND_1"/>
    <property type="match status" value="1"/>
</dbReference>
<evidence type="ECO:0000256" key="6">
    <source>
        <dbReference type="ARBA" id="ARBA00022801"/>
    </source>
</evidence>
<proteinExistence type="predicted"/>
<reference evidence="13" key="1">
    <citation type="submission" date="2022-10" db="EMBL/GenBank/DDBJ databases">
        <title>Culturing micro-colonial fungi from biological soil crusts in the Mojave desert and describing Neophaeococcomyces mojavensis, and introducing the new genera and species Taxawa tesnikishii.</title>
        <authorList>
            <person name="Kurbessoian T."/>
            <person name="Stajich J.E."/>
        </authorList>
    </citation>
    <scope>NUCLEOTIDE SEQUENCE</scope>
    <source>
        <strain evidence="13">TK_41</strain>
    </source>
</reference>
<dbReference type="Pfam" id="PF00176">
    <property type="entry name" value="SNF2-rel_dom"/>
    <property type="match status" value="1"/>
</dbReference>
<dbReference type="Pfam" id="PF23614">
    <property type="entry name" value="DUF7141"/>
    <property type="match status" value="1"/>
</dbReference>
<dbReference type="Proteomes" id="UP001172673">
    <property type="component" value="Unassembled WGS sequence"/>
</dbReference>
<dbReference type="PROSITE" id="PS51194">
    <property type="entry name" value="HELICASE_CTER"/>
    <property type="match status" value="1"/>
</dbReference>
<evidence type="ECO:0008006" key="15">
    <source>
        <dbReference type="Google" id="ProtNLM"/>
    </source>
</evidence>
<feature type="region of interest" description="Disordered" evidence="10">
    <location>
        <begin position="1561"/>
        <end position="1588"/>
    </location>
</feature>
<evidence type="ECO:0000259" key="11">
    <source>
        <dbReference type="PROSITE" id="PS51192"/>
    </source>
</evidence>
<dbReference type="InterPro" id="IPR001650">
    <property type="entry name" value="Helicase_C-like"/>
</dbReference>
<dbReference type="GO" id="GO:0005634">
    <property type="term" value="C:nucleus"/>
    <property type="evidence" value="ECO:0007669"/>
    <property type="project" value="UniProtKB-SubCell"/>
</dbReference>
<dbReference type="InterPro" id="IPR016197">
    <property type="entry name" value="Chromo-like_dom_sf"/>
</dbReference>
<keyword evidence="14" id="KW-1185">Reference proteome</keyword>
<feature type="domain" description="Helicase C-terminal" evidence="12">
    <location>
        <begin position="1106"/>
        <end position="1265"/>
    </location>
</feature>
<dbReference type="SUPFAM" id="SSF52540">
    <property type="entry name" value="P-loop containing nucleoside triphosphate hydrolases"/>
    <property type="match status" value="2"/>
</dbReference>
<dbReference type="GO" id="GO:0003677">
    <property type="term" value="F:DNA binding"/>
    <property type="evidence" value="ECO:0007669"/>
    <property type="project" value="TreeGrafter"/>
</dbReference>
<dbReference type="InterPro" id="IPR014001">
    <property type="entry name" value="Helicase_ATP-bd"/>
</dbReference>
<feature type="compositionally biased region" description="Basic and acidic residues" evidence="10">
    <location>
        <begin position="338"/>
        <end position="363"/>
    </location>
</feature>
<keyword evidence="9" id="KW-0539">Nucleus</keyword>
<dbReference type="InterPro" id="IPR027417">
    <property type="entry name" value="P-loop_NTPase"/>
</dbReference>
<feature type="compositionally biased region" description="Acidic residues" evidence="10">
    <location>
        <begin position="1417"/>
        <end position="1426"/>
    </location>
</feature>
<dbReference type="GO" id="GO:0005524">
    <property type="term" value="F:ATP binding"/>
    <property type="evidence" value="ECO:0007669"/>
    <property type="project" value="UniProtKB-KW"/>
</dbReference>
<feature type="compositionally biased region" description="Basic residues" evidence="10">
    <location>
        <begin position="267"/>
        <end position="278"/>
    </location>
</feature>
<dbReference type="GO" id="GO:0140658">
    <property type="term" value="F:ATP-dependent chromatin remodeler activity"/>
    <property type="evidence" value="ECO:0007669"/>
    <property type="project" value="TreeGrafter"/>
</dbReference>
<dbReference type="Pfam" id="PF00271">
    <property type="entry name" value="Helicase_C"/>
    <property type="match status" value="1"/>
</dbReference>
<name>A0AA38WZ77_9EURO</name>
<feature type="compositionally biased region" description="Acidic residues" evidence="10">
    <location>
        <begin position="238"/>
        <end position="261"/>
    </location>
</feature>
<comment type="subunit">
    <text evidence="2">Component of the NuA4 histone acetyltransferase complex.</text>
</comment>
<evidence type="ECO:0000313" key="14">
    <source>
        <dbReference type="Proteomes" id="UP001172673"/>
    </source>
</evidence>
<dbReference type="InterPro" id="IPR041684">
    <property type="entry name" value="Znf-PHD-like"/>
</dbReference>
<keyword evidence="6" id="KW-0378">Hydrolase</keyword>
<dbReference type="Pfam" id="PF15446">
    <property type="entry name" value="zf-PHD-like"/>
    <property type="match status" value="1"/>
</dbReference>
<keyword evidence="7" id="KW-0862">Zinc</keyword>
<evidence type="ECO:0000256" key="5">
    <source>
        <dbReference type="ARBA" id="ARBA00022771"/>
    </source>
</evidence>
<dbReference type="InterPro" id="IPR055565">
    <property type="entry name" value="DUF7141"/>
</dbReference>
<dbReference type="EMBL" id="JAPDRK010000020">
    <property type="protein sequence ID" value="KAJ9603867.1"/>
    <property type="molecule type" value="Genomic_DNA"/>
</dbReference>
<feature type="compositionally biased region" description="Basic and acidic residues" evidence="10">
    <location>
        <begin position="77"/>
        <end position="86"/>
    </location>
</feature>
<sequence>MDGIDLSAWVGKPPEKAKTPEEPEKTADQEGDAGSAEGAIEVVVEEPVEVDDSPDDASFAPEEHPEPSPSEGTDDGDIVHDDDTTRQQRRGPAVRWHDTRSEEQSDNQGGYDEQESPSLGMFQKHFYIAVPKLSDEEKETYEYLPGHFAVERVLSQRKDKRYVVRLKSGEQNIVSARELRELDNGRNVLQQFEADSAPSKVRRSSQRTPGMVDWTTIPLSDSEAEPQSRRRRARPEDSDAEPGEVEEISDADEDEGSDEDLLEGRRSPRLSKLRKSNHVKQELIDLDDETDSRRRTRTRGPRGATGRPARESGRVSKRPQRNSRRFDSSPEAQVTSARRSERTRTQPKRSMRERQEDEISSYEDEKVGVKVVSTKEHFTRLSEQDPFRRRHRQECDTCFFRGDDPMKGPLVFCQGCTNSYHKKCLGFRGTRDHLVTKIGEQLFVLQCRRCIGLAHDKDELAPHYGLCSGCNDYGELSKPLRGRLTTRQEQLQREENGGTDPITIVEPKLINNINLVMFRCSTCARAWHMHHLPERKTAHSMDDEDESLLDEAQLAQKRFELYHRSWVCKDCVENQHQIDTLVAWRPIDLDSYIPGTQVTEMPEDQKQYLVKWRSQSYFRTTWMSGSWVWGISLGPTRAAFLKKPENQLPKMTTTDAIPEEAFRVDIVFDVRYSSVVRNSTKEIDLARAKEVESAFVKYKGLGYEDAIWEKPPPPADKERWNDFKVAYEDYVMKLHLAIPPQSTLKRHLTHIRTMDFQNALMKKKQPTTMTGGELMLYQLEGLNWLLYQWFTNQNAILADEMGLGKTIQLVSFFAALVQDHKCWPFLVVVPNSTCPNWRREIQKWAPSLRVVTYYGSAMARKLTHDYELFPKDKEEDPNTPPKKKDREVKDIKAHIVVASYESIVEDKTRKSLMKVPWQGLIVDEGQRLKSDKTQIYEILSKFRFPFKVLLTGTPLQNNARELFNLLQFLDRSMNAAELEAKYANLTQENVPELHDMLRKFFLRRTKAQVLTFLPPMAQIIVPVTMSTVQKKVYKSILAKDPQLMKSIFVRDGSTGAKERHNLNNILMQLRKCLCHPFVYSREIEERDVESVASFRNLVEASSKLQLLALMLPKLQERGHRVLMFSQFLDNLDIVEDFLDGLGMQHRRIDGTISAAEKQKRIDEFNAPESQYFAFLLSTRAGGVGINLASADTVIILDPDFNPHQDIQALSRAHRIGQKNKVLVFQLMTRESAEEKIMQIGRKKMTLDHVMIERMDKDDEAGEDLESILRFGAQALFEDDSATDDIVYDSASVDRLLDRSQIENTKIDEEKSAESQFSFARIWANDKASLEEELPERTGNSTPNPGIWDKILQERERVFAEEQARKAEAFGRGKRKRQNVDYGLGDRDHDKAERDAARGKKRAALDPIDPDYRAPGEQSDDDEVTETDMERVPRQKVQARPFKRVRVPLGQAPHFNGDGAFNYGPIHQMPALHHCSACNEEHPMGWCRLKLAGVEHCGLCGIAHLGHSRTCPHLNNEAQVATLLQTLKESTERRELIEQATRYLRMVRSDLIQRKRARERKELETLAQQPSQSHSQPGYNPQGQRVMLG</sequence>
<gene>
    <name evidence="13" type="ORF">H2200_011388</name>
</gene>
<feature type="region of interest" description="Disordered" evidence="10">
    <location>
        <begin position="1367"/>
        <end position="1434"/>
    </location>
</feature>
<dbReference type="Gene3D" id="3.40.50.10810">
    <property type="entry name" value="Tandem AAA-ATPase domain"/>
    <property type="match status" value="1"/>
</dbReference>
<dbReference type="InterPro" id="IPR001965">
    <property type="entry name" value="Znf_PHD"/>
</dbReference>
<dbReference type="SUPFAM" id="SSF54160">
    <property type="entry name" value="Chromo domain-like"/>
    <property type="match status" value="1"/>
</dbReference>
<accession>A0AA38WZ77</accession>
<feature type="region of interest" description="Disordered" evidence="10">
    <location>
        <begin position="194"/>
        <end position="363"/>
    </location>
</feature>
<dbReference type="InterPro" id="IPR040934">
    <property type="entry name" value="Znf-CCCH_6"/>
</dbReference>
<dbReference type="CDD" id="cd18793">
    <property type="entry name" value="SF2_C_SNF"/>
    <property type="match status" value="1"/>
</dbReference>
<evidence type="ECO:0000256" key="2">
    <source>
        <dbReference type="ARBA" id="ARBA00011353"/>
    </source>
</evidence>
<dbReference type="GO" id="GO:0003682">
    <property type="term" value="F:chromatin binding"/>
    <property type="evidence" value="ECO:0007669"/>
    <property type="project" value="TreeGrafter"/>
</dbReference>
<feature type="domain" description="Helicase ATP-binding" evidence="11">
    <location>
        <begin position="786"/>
        <end position="972"/>
    </location>
</feature>
<dbReference type="Pfam" id="PF23615">
    <property type="entry name" value="Chromo_MIT1"/>
    <property type="match status" value="1"/>
</dbReference>
<dbReference type="GO" id="GO:0000785">
    <property type="term" value="C:chromatin"/>
    <property type="evidence" value="ECO:0007669"/>
    <property type="project" value="TreeGrafter"/>
</dbReference>
<dbReference type="GO" id="GO:0042393">
    <property type="term" value="F:histone binding"/>
    <property type="evidence" value="ECO:0007669"/>
    <property type="project" value="TreeGrafter"/>
</dbReference>